<dbReference type="GO" id="GO:0016020">
    <property type="term" value="C:membrane"/>
    <property type="evidence" value="ECO:0007669"/>
    <property type="project" value="TreeGrafter"/>
</dbReference>
<dbReference type="InterPro" id="IPR039210">
    <property type="entry name" value="OGFOD3"/>
</dbReference>
<evidence type="ECO:0000256" key="5">
    <source>
        <dbReference type="ARBA" id="ARBA00023004"/>
    </source>
</evidence>
<dbReference type="Pfam" id="PF13640">
    <property type="entry name" value="2OG-FeII_Oxy_3"/>
    <property type="match status" value="1"/>
</dbReference>
<name>A0AAD9L202_RIDPI</name>
<evidence type="ECO:0000259" key="7">
    <source>
        <dbReference type="PROSITE" id="PS51471"/>
    </source>
</evidence>
<dbReference type="PANTHER" id="PTHR14650">
    <property type="entry name" value="PROLYL HYDROXYLASE-RELATED"/>
    <property type="match status" value="1"/>
</dbReference>
<dbReference type="PROSITE" id="PS51471">
    <property type="entry name" value="FE2OG_OXY"/>
    <property type="match status" value="1"/>
</dbReference>
<reference evidence="8" key="1">
    <citation type="journal article" date="2023" name="Mol. Biol. Evol.">
        <title>Third-Generation Sequencing Reveals the Adaptive Role of the Epigenome in Three Deep-Sea Polychaetes.</title>
        <authorList>
            <person name="Perez M."/>
            <person name="Aroh O."/>
            <person name="Sun Y."/>
            <person name="Lan Y."/>
            <person name="Juniper S.K."/>
            <person name="Young C.R."/>
            <person name="Angers B."/>
            <person name="Qian P.Y."/>
        </authorList>
    </citation>
    <scope>NUCLEOTIDE SEQUENCE</scope>
    <source>
        <strain evidence="8">R07B-5</strain>
    </source>
</reference>
<keyword evidence="6" id="KW-1133">Transmembrane helix</keyword>
<dbReference type="InterPro" id="IPR006620">
    <property type="entry name" value="Pro_4_hyd_alph"/>
</dbReference>
<accession>A0AAD9L202</accession>
<dbReference type="GO" id="GO:0016705">
    <property type="term" value="F:oxidoreductase activity, acting on paired donors, with incorporation or reduction of molecular oxygen"/>
    <property type="evidence" value="ECO:0007669"/>
    <property type="project" value="InterPro"/>
</dbReference>
<dbReference type="AlphaFoldDB" id="A0AAD9L202"/>
<feature type="domain" description="Fe2OG dioxygenase" evidence="7">
    <location>
        <begin position="189"/>
        <end position="295"/>
    </location>
</feature>
<dbReference type="EMBL" id="JAODUO010000375">
    <property type="protein sequence ID" value="KAK2181909.1"/>
    <property type="molecule type" value="Genomic_DNA"/>
</dbReference>
<keyword evidence="6" id="KW-0472">Membrane</keyword>
<keyword evidence="2" id="KW-0479">Metal-binding</keyword>
<dbReference type="Gene3D" id="2.60.120.620">
    <property type="entry name" value="q2cbj1_9rhob like domain"/>
    <property type="match status" value="1"/>
</dbReference>
<keyword evidence="4" id="KW-0560">Oxidoreductase</keyword>
<keyword evidence="3" id="KW-0223">Dioxygenase</keyword>
<feature type="transmembrane region" description="Helical" evidence="6">
    <location>
        <begin position="50"/>
        <end position="69"/>
    </location>
</feature>
<evidence type="ECO:0000256" key="1">
    <source>
        <dbReference type="ARBA" id="ARBA00001961"/>
    </source>
</evidence>
<keyword evidence="5" id="KW-0408">Iron</keyword>
<dbReference type="InterPro" id="IPR005123">
    <property type="entry name" value="Oxoglu/Fe-dep_dioxygenase_dom"/>
</dbReference>
<dbReference type="GO" id="GO:0051213">
    <property type="term" value="F:dioxygenase activity"/>
    <property type="evidence" value="ECO:0007669"/>
    <property type="project" value="UniProtKB-KW"/>
</dbReference>
<organism evidence="8 9">
    <name type="scientific">Ridgeia piscesae</name>
    <name type="common">Tubeworm</name>
    <dbReference type="NCBI Taxonomy" id="27915"/>
    <lineage>
        <taxon>Eukaryota</taxon>
        <taxon>Metazoa</taxon>
        <taxon>Spiralia</taxon>
        <taxon>Lophotrochozoa</taxon>
        <taxon>Annelida</taxon>
        <taxon>Polychaeta</taxon>
        <taxon>Sedentaria</taxon>
        <taxon>Canalipalpata</taxon>
        <taxon>Sabellida</taxon>
        <taxon>Siboglinidae</taxon>
        <taxon>Ridgeia</taxon>
    </lineage>
</organism>
<keyword evidence="6" id="KW-0812">Transmembrane</keyword>
<evidence type="ECO:0000256" key="4">
    <source>
        <dbReference type="ARBA" id="ARBA00023002"/>
    </source>
</evidence>
<gene>
    <name evidence="8" type="ORF">NP493_370g06101</name>
</gene>
<evidence type="ECO:0000256" key="6">
    <source>
        <dbReference type="SAM" id="Phobius"/>
    </source>
</evidence>
<comment type="caution">
    <text evidence="8">The sequence shown here is derived from an EMBL/GenBank/DDBJ whole genome shotgun (WGS) entry which is preliminary data.</text>
</comment>
<dbReference type="InterPro" id="IPR044862">
    <property type="entry name" value="Pro_4_hyd_alph_FE2OG_OXY"/>
</dbReference>
<dbReference type="GO" id="GO:0031418">
    <property type="term" value="F:L-ascorbic acid binding"/>
    <property type="evidence" value="ECO:0007669"/>
    <property type="project" value="InterPro"/>
</dbReference>
<keyword evidence="9" id="KW-1185">Reference proteome</keyword>
<sequence>MATKRKRTPPIAKTETDTLSKAETLGSISDKKQASRKIGISLSSDAVKRIVIRSVIVAASFLVGAYFLWEEELMDVFVGVSDTVDRKYMEVECSSDYTKERAAFGVCVPTRCGRVVMDNVVTISEAEYLLRTAKAGLSMGESYGGASILDLHSGALSKGDKFIDIYKQVKNKIHGAIAREFGIPVDKLYLTSPTFFSKMTPRPAQTVHDEYWQVHIDKETYGSFHYTSLLYLADYGRDFRGGRFVFLAPERNITVEPRLGKCRVSFFTSGSENPHYVEKVSSGIRYAITVSFTCDPSKAIEDPNIKRLQ</sequence>
<evidence type="ECO:0000313" key="8">
    <source>
        <dbReference type="EMBL" id="KAK2181909.1"/>
    </source>
</evidence>
<evidence type="ECO:0000313" key="9">
    <source>
        <dbReference type="Proteomes" id="UP001209878"/>
    </source>
</evidence>
<proteinExistence type="predicted"/>
<evidence type="ECO:0000256" key="3">
    <source>
        <dbReference type="ARBA" id="ARBA00022964"/>
    </source>
</evidence>
<evidence type="ECO:0000256" key="2">
    <source>
        <dbReference type="ARBA" id="ARBA00022723"/>
    </source>
</evidence>
<protein>
    <recommendedName>
        <fullName evidence="7">Fe2OG dioxygenase domain-containing protein</fullName>
    </recommendedName>
</protein>
<dbReference type="PANTHER" id="PTHR14650:SF1">
    <property type="entry name" value="2-OXOGLUTARATE AND IRON-DEPENDENT OXYGENASE DOMAIN-CONTAINING PROTEIN 3"/>
    <property type="match status" value="1"/>
</dbReference>
<dbReference type="Proteomes" id="UP001209878">
    <property type="component" value="Unassembled WGS sequence"/>
</dbReference>
<dbReference type="SMART" id="SM00702">
    <property type="entry name" value="P4Hc"/>
    <property type="match status" value="1"/>
</dbReference>
<comment type="cofactor">
    <cofactor evidence="1">
        <name>L-ascorbate</name>
        <dbReference type="ChEBI" id="CHEBI:38290"/>
    </cofactor>
</comment>
<dbReference type="GO" id="GO:0005506">
    <property type="term" value="F:iron ion binding"/>
    <property type="evidence" value="ECO:0007669"/>
    <property type="project" value="InterPro"/>
</dbReference>